<dbReference type="EMBL" id="KV429211">
    <property type="protein sequence ID" value="KZT63233.1"/>
    <property type="molecule type" value="Genomic_DNA"/>
</dbReference>
<feature type="compositionally biased region" description="Acidic residues" evidence="1">
    <location>
        <begin position="1085"/>
        <end position="1102"/>
    </location>
</feature>
<feature type="region of interest" description="Disordered" evidence="1">
    <location>
        <begin position="1603"/>
        <end position="1625"/>
    </location>
</feature>
<keyword evidence="2" id="KW-0472">Membrane</keyword>
<protein>
    <submittedName>
        <fullName evidence="3">Uncharacterized protein</fullName>
    </submittedName>
</protein>
<organism evidence="3 4">
    <name type="scientific">Daedalea quercina L-15889</name>
    <dbReference type="NCBI Taxonomy" id="1314783"/>
    <lineage>
        <taxon>Eukaryota</taxon>
        <taxon>Fungi</taxon>
        <taxon>Dikarya</taxon>
        <taxon>Basidiomycota</taxon>
        <taxon>Agaricomycotina</taxon>
        <taxon>Agaricomycetes</taxon>
        <taxon>Polyporales</taxon>
        <taxon>Fomitopsis</taxon>
    </lineage>
</organism>
<gene>
    <name evidence="3" type="ORF">DAEQUDRAFT_742036</name>
</gene>
<feature type="region of interest" description="Disordered" evidence="1">
    <location>
        <begin position="73"/>
        <end position="222"/>
    </location>
</feature>
<feature type="region of interest" description="Disordered" evidence="1">
    <location>
        <begin position="1077"/>
        <end position="1108"/>
    </location>
</feature>
<feature type="compositionally biased region" description="Polar residues" evidence="1">
    <location>
        <begin position="28"/>
        <end position="43"/>
    </location>
</feature>
<feature type="compositionally biased region" description="Polar residues" evidence="1">
    <location>
        <begin position="1443"/>
        <end position="1458"/>
    </location>
</feature>
<reference evidence="3 4" key="1">
    <citation type="journal article" date="2016" name="Mol. Biol. Evol.">
        <title>Comparative Genomics of Early-Diverging Mushroom-Forming Fungi Provides Insights into the Origins of Lignocellulose Decay Capabilities.</title>
        <authorList>
            <person name="Nagy L.G."/>
            <person name="Riley R."/>
            <person name="Tritt A."/>
            <person name="Adam C."/>
            <person name="Daum C."/>
            <person name="Floudas D."/>
            <person name="Sun H."/>
            <person name="Yadav J.S."/>
            <person name="Pangilinan J."/>
            <person name="Larsson K.H."/>
            <person name="Matsuura K."/>
            <person name="Barry K."/>
            <person name="Labutti K."/>
            <person name="Kuo R."/>
            <person name="Ohm R.A."/>
            <person name="Bhattacharya S.S."/>
            <person name="Shirouzu T."/>
            <person name="Yoshinaga Y."/>
            <person name="Martin F.M."/>
            <person name="Grigoriev I.V."/>
            <person name="Hibbett D.S."/>
        </authorList>
    </citation>
    <scope>NUCLEOTIDE SEQUENCE [LARGE SCALE GENOMIC DNA]</scope>
    <source>
        <strain evidence="3 4">L-15889</strain>
    </source>
</reference>
<keyword evidence="2" id="KW-1133">Transmembrane helix</keyword>
<feature type="compositionally biased region" description="Low complexity" evidence="1">
    <location>
        <begin position="1"/>
        <end position="27"/>
    </location>
</feature>
<feature type="compositionally biased region" description="Basic and acidic residues" evidence="1">
    <location>
        <begin position="1245"/>
        <end position="1261"/>
    </location>
</feature>
<dbReference type="Proteomes" id="UP000076727">
    <property type="component" value="Unassembled WGS sequence"/>
</dbReference>
<feature type="compositionally biased region" description="Low complexity" evidence="1">
    <location>
        <begin position="44"/>
        <end position="56"/>
    </location>
</feature>
<sequence>MSQSPSSSVSSQLLSTLSSTAQLHASSCTPAQGATEGTQQGDASSPQSPQIIPCSQEQEMAIGDLTVGAQKNQISVPADLDNTEAIQSKQLKNTEPRKDKDGQEPKEDSSKGKDTTAAEDAGMPPAVQEGLGMVTEEHDGAAEDPLPFPDKGQDSAAAGDGDRDGGSDDDEGVQSSDSQEEPLSKTSKGKQPAKASANPVTVRAIKVKIPGSKKTKAEKPTSSSAYVGWEELRSSLMQAELGYFTVQFRPHQHEAGSFVLDAAKGGPTVTRNSVNPRPVDSKHVSRLMRSMRAQFKGTDTENAISIAIPQEILLNPQPLNALTSLGFDSVPRNEQGLYPSPLWSQEAVVDLRSCLMNGSHRLNAMQRLILEDLLRLEALDGKQKKGKAKLIDDDQEERQEIKARIRLRSTWTVRLYDLRVLEQSPQRHQLMFCLTQNEDTVYMRDSQECQIYMFSRLAAVSSPEQLEVMQSSLSSSTTGRLLKYPELTAILRDLTQFPHFIHQPKVLPAKVWDQMQSVTGDIMVTLLKTLIKQLKWLVTPSDIEDCDEWLKDNQDLHSDDPELYALTFYKAQMEVWKAGMASKEEIDYNLLTGAVFEGLDSAFKETLELKIDCFFSPSKTGREGPCNVWQEAMGRYWTRVEAVLESVLSKEEDEDGRALLPGIRNRLHWLSQGVGRSKTTLWFDTVYPLLSPAFIISLTKLLEKVEPALAEVATLFEPLAPFGSQQRTQHRGWTSVWGAVKSYLNWHIVETDEERKQRMVRRMWCLILKGVLTEQGTALTSMTHHMLRWHELKPNQRVFATLGRGLGAWFRGHHNELSKEVLEKLEKVLNKFNVAAKSASKGKDKAEEMVLPQAVTAAILSACEHAVEVPEDRSNAAKSKDLRVLISFMQVNSMKPEGLSVNRFLARGLQYTTAPDARGAMSKSTQGMTMCRFMIQAALLAELTAKKVWSTGHAWVLRCELHHSIMEASEEWNVTWRHGGFDYWDGLGCRLQDLPRMQGLKGHRASAITCILKGKDQLTEEQRKLLVVFTDGQHQNLKLDSAVVESKHMISAGLPASMAKALKGVVKAVTQPYVGTIPVPWEDVPHDDDDEEEEEEEEDESDVDGHGPVYQVAPAVADCLRMLKRAMVQTVVQNQMKLGQPDKEIDLTIEHKAIKEAMKEWGMNSDDWDTASKGSMEKFCSPQTEEQLLQERSVQITAPQPKPRSAGPPAQFKEDAALAQLWEKAMGGTTAMSSATLKRKLEDPGLFRMNDEGDDDGHTGNDQDTNGTRTVAERPEVKKPRSAKRKQKMVGDGPSKSVVSEDSMAEANMATRALVGRLREQMAAGGDFNPTDPVVEEAGPSPKRRKRGDPEVEEEEETPQAGPSTSRRNVAAGGKKKVTKGKASTAAQKQKSATTLGGHKSAPPKPHQTTTRRQGKRRNEEEGQEEETGDEVAPKKVKLTLPKSKQGNTLVPSSSAESSDQDRRSPGSSSEEEPSKELAIRNSDSEEVASSNVTRSGAVEAILLVGMRHPFKAFIQMVAHKFKEAKSLTPLSPLWLNALSTTDRHIFAGAPGVLWVAGAISSHKQTQIHVMGIYTHLATVPVSLIATTTIHIIAFTMPKDITRSNDRNSPPRFNDYRKGKGKKNAGSTGAFTAGGLQLATLQGIAHKGHSLK</sequence>
<feature type="compositionally biased region" description="Low complexity" evidence="1">
    <location>
        <begin position="1381"/>
        <end position="1395"/>
    </location>
</feature>
<proteinExistence type="predicted"/>
<feature type="transmembrane region" description="Helical" evidence="2">
    <location>
        <begin position="1573"/>
        <end position="1597"/>
    </location>
</feature>
<evidence type="ECO:0000313" key="4">
    <source>
        <dbReference type="Proteomes" id="UP000076727"/>
    </source>
</evidence>
<evidence type="ECO:0000313" key="3">
    <source>
        <dbReference type="EMBL" id="KZT63233.1"/>
    </source>
</evidence>
<feature type="compositionally biased region" description="Basic and acidic residues" evidence="1">
    <location>
        <begin position="92"/>
        <end position="116"/>
    </location>
</feature>
<name>A0A165KJR2_9APHY</name>
<feature type="region of interest" description="Disordered" evidence="1">
    <location>
        <begin position="1321"/>
        <end position="1492"/>
    </location>
</feature>
<accession>A0A165KJR2</accession>
<keyword evidence="4" id="KW-1185">Reference proteome</keyword>
<feature type="region of interest" description="Disordered" evidence="1">
    <location>
        <begin position="1"/>
        <end position="56"/>
    </location>
</feature>
<evidence type="ECO:0000256" key="1">
    <source>
        <dbReference type="SAM" id="MobiDB-lite"/>
    </source>
</evidence>
<evidence type="ECO:0000256" key="2">
    <source>
        <dbReference type="SAM" id="Phobius"/>
    </source>
</evidence>
<feature type="region of interest" description="Disordered" evidence="1">
    <location>
        <begin position="1245"/>
        <end position="1306"/>
    </location>
</feature>
<keyword evidence="2" id="KW-0812">Transmembrane</keyword>